<dbReference type="InterPro" id="IPR022903">
    <property type="entry name" value="GcvT_bac"/>
</dbReference>
<sequence>MKQTVLHPEHVALGASFTDFGGWDMPVRYGSDLAEHHAVRNSAGLFDISHMAEIRVTGSQAAEFLDFALVNPSSEIAISKAKYSLIVNADGGVIDDLIVYRLDQDEFFVVANAGNRHNVVVALKQRVADFDNAEVTDESDDWALIALQGPKSESILQPLTQVALADVKYYSITKGNVGGIEVLIGRTGYTGEYGFEIYTPAQKAREMWQLLLKAGGEDLMACGLASRDTLRLEAGMPLYGQELDLQHNPYEAGLGKVVRLERSGSGDFVGKQALSVISEKEPAVKLIALQGEGKRAARHDYEIFNVGGDQSIGVVTSGALSPTLGYPIAMAYLKTSANIEVGTVVEADIRGTRTPFTIVSTPFYKRKK</sequence>
<keyword evidence="3" id="KW-0032">Aminotransferase</keyword>
<dbReference type="GO" id="GO:0008483">
    <property type="term" value="F:transaminase activity"/>
    <property type="evidence" value="ECO:0007669"/>
    <property type="project" value="UniProtKB-KW"/>
</dbReference>
<name>A0A6J6JZ36_9ZZZZ</name>
<dbReference type="EC" id="2.1.2.10" evidence="2"/>
<dbReference type="NCBIfam" id="TIGR00528">
    <property type="entry name" value="gcvT"/>
    <property type="match status" value="1"/>
</dbReference>
<comment type="similarity">
    <text evidence="1">Belongs to the GcvT family.</text>
</comment>
<dbReference type="SUPFAM" id="SSF103025">
    <property type="entry name" value="Folate-binding domain"/>
    <property type="match status" value="1"/>
</dbReference>
<dbReference type="InterPro" id="IPR013977">
    <property type="entry name" value="GcvT_C"/>
</dbReference>
<evidence type="ECO:0000256" key="5">
    <source>
        <dbReference type="ARBA" id="ARBA00031395"/>
    </source>
</evidence>
<evidence type="ECO:0000256" key="4">
    <source>
        <dbReference type="ARBA" id="ARBA00022679"/>
    </source>
</evidence>
<dbReference type="Gene3D" id="4.10.1250.10">
    <property type="entry name" value="Aminomethyltransferase fragment"/>
    <property type="match status" value="1"/>
</dbReference>
<dbReference type="GO" id="GO:0006546">
    <property type="term" value="P:glycine catabolic process"/>
    <property type="evidence" value="ECO:0007669"/>
    <property type="project" value="InterPro"/>
</dbReference>
<feature type="domain" description="GCVT N-terminal" evidence="7">
    <location>
        <begin position="6"/>
        <end position="261"/>
    </location>
</feature>
<dbReference type="InterPro" id="IPR029043">
    <property type="entry name" value="GcvT/YgfZ_C"/>
</dbReference>
<feature type="domain" description="Aminomethyltransferase C-terminal" evidence="8">
    <location>
        <begin position="286"/>
        <end position="365"/>
    </location>
</feature>
<dbReference type="AlphaFoldDB" id="A0A6J6JZ36"/>
<evidence type="ECO:0000256" key="3">
    <source>
        <dbReference type="ARBA" id="ARBA00022576"/>
    </source>
</evidence>
<evidence type="ECO:0000313" key="9">
    <source>
        <dbReference type="EMBL" id="CAB4641758.1"/>
    </source>
</evidence>
<evidence type="ECO:0000256" key="1">
    <source>
        <dbReference type="ARBA" id="ARBA00008609"/>
    </source>
</evidence>
<evidence type="ECO:0000259" key="8">
    <source>
        <dbReference type="Pfam" id="PF08669"/>
    </source>
</evidence>
<dbReference type="InterPro" id="IPR028896">
    <property type="entry name" value="GcvT/YgfZ/DmdA"/>
</dbReference>
<comment type="catalytic activity">
    <reaction evidence="6">
        <text>N(6)-[(R)-S(8)-aminomethyldihydrolipoyl]-L-lysyl-[protein] + (6S)-5,6,7,8-tetrahydrofolate = N(6)-[(R)-dihydrolipoyl]-L-lysyl-[protein] + (6R)-5,10-methylene-5,6,7,8-tetrahydrofolate + NH4(+)</text>
        <dbReference type="Rhea" id="RHEA:16945"/>
        <dbReference type="Rhea" id="RHEA-COMP:10475"/>
        <dbReference type="Rhea" id="RHEA-COMP:10492"/>
        <dbReference type="ChEBI" id="CHEBI:15636"/>
        <dbReference type="ChEBI" id="CHEBI:28938"/>
        <dbReference type="ChEBI" id="CHEBI:57453"/>
        <dbReference type="ChEBI" id="CHEBI:83100"/>
        <dbReference type="ChEBI" id="CHEBI:83143"/>
        <dbReference type="EC" id="2.1.2.10"/>
    </reaction>
</comment>
<gene>
    <name evidence="9" type="ORF">UFOPK2165_00384</name>
</gene>
<dbReference type="PANTHER" id="PTHR43757">
    <property type="entry name" value="AMINOMETHYLTRANSFERASE"/>
    <property type="match status" value="1"/>
</dbReference>
<keyword evidence="4" id="KW-0808">Transferase</keyword>
<dbReference type="Gene3D" id="2.40.30.110">
    <property type="entry name" value="Aminomethyltransferase beta-barrel domains"/>
    <property type="match status" value="1"/>
</dbReference>
<accession>A0A6J6JZ36</accession>
<proteinExistence type="inferred from homology"/>
<dbReference type="FunFam" id="3.30.70.1400:FF:000001">
    <property type="entry name" value="Aminomethyltransferase"/>
    <property type="match status" value="1"/>
</dbReference>
<evidence type="ECO:0000256" key="2">
    <source>
        <dbReference type="ARBA" id="ARBA00012616"/>
    </source>
</evidence>
<dbReference type="Gene3D" id="3.30.70.1400">
    <property type="entry name" value="Aminomethyltransferase beta-barrel domains"/>
    <property type="match status" value="1"/>
</dbReference>
<dbReference type="PANTHER" id="PTHR43757:SF2">
    <property type="entry name" value="AMINOMETHYLTRANSFERASE, MITOCHONDRIAL"/>
    <property type="match status" value="1"/>
</dbReference>
<dbReference type="InterPro" id="IPR006223">
    <property type="entry name" value="GcvT"/>
</dbReference>
<dbReference type="Pfam" id="PF01571">
    <property type="entry name" value="GCV_T"/>
    <property type="match status" value="1"/>
</dbReference>
<dbReference type="SUPFAM" id="SSF101790">
    <property type="entry name" value="Aminomethyltransferase beta-barrel domain"/>
    <property type="match status" value="1"/>
</dbReference>
<evidence type="ECO:0000259" key="7">
    <source>
        <dbReference type="Pfam" id="PF01571"/>
    </source>
</evidence>
<dbReference type="InterPro" id="IPR006222">
    <property type="entry name" value="GCVT_N"/>
</dbReference>
<evidence type="ECO:0000256" key="6">
    <source>
        <dbReference type="ARBA" id="ARBA00047665"/>
    </source>
</evidence>
<reference evidence="9" key="1">
    <citation type="submission" date="2020-05" db="EMBL/GenBank/DDBJ databases">
        <authorList>
            <person name="Chiriac C."/>
            <person name="Salcher M."/>
            <person name="Ghai R."/>
            <person name="Kavagutti S V."/>
        </authorList>
    </citation>
    <scope>NUCLEOTIDE SEQUENCE</scope>
</reference>
<protein>
    <recommendedName>
        <fullName evidence="2">aminomethyltransferase</fullName>
        <ecNumber evidence="2">2.1.2.10</ecNumber>
    </recommendedName>
    <alternativeName>
        <fullName evidence="5">Glycine cleavage system T protein</fullName>
    </alternativeName>
</protein>
<dbReference type="EMBL" id="CAEZWA010000049">
    <property type="protein sequence ID" value="CAB4641758.1"/>
    <property type="molecule type" value="Genomic_DNA"/>
</dbReference>
<dbReference type="InterPro" id="IPR027266">
    <property type="entry name" value="TrmE/GcvT-like"/>
</dbReference>
<dbReference type="NCBIfam" id="NF001567">
    <property type="entry name" value="PRK00389.1"/>
    <property type="match status" value="1"/>
</dbReference>
<dbReference type="PIRSF" id="PIRSF006487">
    <property type="entry name" value="GcvT"/>
    <property type="match status" value="1"/>
</dbReference>
<dbReference type="GO" id="GO:0004047">
    <property type="term" value="F:aminomethyltransferase activity"/>
    <property type="evidence" value="ECO:0007669"/>
    <property type="project" value="UniProtKB-EC"/>
</dbReference>
<dbReference type="GO" id="GO:0005829">
    <property type="term" value="C:cytosol"/>
    <property type="evidence" value="ECO:0007669"/>
    <property type="project" value="TreeGrafter"/>
</dbReference>
<dbReference type="Pfam" id="PF08669">
    <property type="entry name" value="GCV_T_C"/>
    <property type="match status" value="1"/>
</dbReference>
<dbReference type="HAMAP" id="MF_00259">
    <property type="entry name" value="GcvT"/>
    <property type="match status" value="1"/>
</dbReference>
<dbReference type="GO" id="GO:0005960">
    <property type="term" value="C:glycine cleavage complex"/>
    <property type="evidence" value="ECO:0007669"/>
    <property type="project" value="InterPro"/>
</dbReference>
<dbReference type="Gene3D" id="3.30.1360.120">
    <property type="entry name" value="Probable tRNA modification gtpase trme, domain 1"/>
    <property type="match status" value="1"/>
</dbReference>
<organism evidence="9">
    <name type="scientific">freshwater metagenome</name>
    <dbReference type="NCBI Taxonomy" id="449393"/>
    <lineage>
        <taxon>unclassified sequences</taxon>
        <taxon>metagenomes</taxon>
        <taxon>ecological metagenomes</taxon>
    </lineage>
</organism>